<dbReference type="InterPro" id="IPR001611">
    <property type="entry name" value="Leu-rich_rpt"/>
</dbReference>
<feature type="transmembrane region" description="Helical" evidence="22">
    <location>
        <begin position="445"/>
        <end position="469"/>
    </location>
</feature>
<keyword evidence="15 22" id="KW-1133">Transmembrane helix</keyword>
<dbReference type="InterPro" id="IPR051809">
    <property type="entry name" value="Plant_receptor-like_S/T_kinase"/>
</dbReference>
<keyword evidence="12 21" id="KW-0547">Nucleotide-binding</keyword>
<comment type="catalytic activity">
    <reaction evidence="19">
        <text>L-threonyl-[protein] + ATP = O-phospho-L-threonyl-[protein] + ADP + H(+)</text>
        <dbReference type="Rhea" id="RHEA:46608"/>
        <dbReference type="Rhea" id="RHEA-COMP:11060"/>
        <dbReference type="Rhea" id="RHEA-COMP:11605"/>
        <dbReference type="ChEBI" id="CHEBI:15378"/>
        <dbReference type="ChEBI" id="CHEBI:30013"/>
        <dbReference type="ChEBI" id="CHEBI:30616"/>
        <dbReference type="ChEBI" id="CHEBI:61977"/>
        <dbReference type="ChEBI" id="CHEBI:456216"/>
        <dbReference type="EC" id="2.7.11.1"/>
    </reaction>
</comment>
<dbReference type="Pfam" id="PF00069">
    <property type="entry name" value="Pkinase"/>
    <property type="match status" value="1"/>
</dbReference>
<dbReference type="FunFam" id="3.80.10.10:FF:000288">
    <property type="entry name" value="LRR receptor-like serine/threonine-protein kinase EFR"/>
    <property type="match status" value="1"/>
</dbReference>
<evidence type="ECO:0000256" key="20">
    <source>
        <dbReference type="ARBA" id="ARBA00048679"/>
    </source>
</evidence>
<dbReference type="EMBL" id="KK914240">
    <property type="protein sequence ID" value="KDP44796.1"/>
    <property type="molecule type" value="Genomic_DNA"/>
</dbReference>
<proteinExistence type="predicted"/>
<protein>
    <recommendedName>
        <fullName evidence="3">non-specific serine/threonine protein kinase</fullName>
        <ecNumber evidence="3">2.7.11.1</ecNumber>
    </recommendedName>
</protein>
<feature type="transmembrane region" description="Helical" evidence="22">
    <location>
        <begin position="1072"/>
        <end position="1094"/>
    </location>
</feature>
<dbReference type="PROSITE" id="PS00108">
    <property type="entry name" value="PROTEIN_KINASE_ST"/>
    <property type="match status" value="2"/>
</dbReference>
<dbReference type="GO" id="GO:0004674">
    <property type="term" value="F:protein serine/threonine kinase activity"/>
    <property type="evidence" value="ECO:0007669"/>
    <property type="project" value="UniProtKB-KW"/>
</dbReference>
<keyword evidence="10" id="KW-0732">Signal</keyword>
<dbReference type="PROSITE" id="PS50011">
    <property type="entry name" value="PROTEIN_KINASE_DOM"/>
    <property type="match status" value="3"/>
</dbReference>
<evidence type="ECO:0000256" key="17">
    <source>
        <dbReference type="ARBA" id="ARBA00023170"/>
    </source>
</evidence>
<keyword evidence="5" id="KW-0723">Serine/threonine-protein kinase</keyword>
<evidence type="ECO:0000313" key="24">
    <source>
        <dbReference type="EMBL" id="KDP44796.1"/>
    </source>
</evidence>
<evidence type="ECO:0000256" key="19">
    <source>
        <dbReference type="ARBA" id="ARBA00047899"/>
    </source>
</evidence>
<name>A0A067L8M4_JATCU</name>
<dbReference type="SUPFAM" id="SSF56112">
    <property type="entry name" value="Protein kinase-like (PK-like)"/>
    <property type="match status" value="3"/>
</dbReference>
<organism evidence="24 25">
    <name type="scientific">Jatropha curcas</name>
    <name type="common">Barbados nut</name>
    <dbReference type="NCBI Taxonomy" id="180498"/>
    <lineage>
        <taxon>Eukaryota</taxon>
        <taxon>Viridiplantae</taxon>
        <taxon>Streptophyta</taxon>
        <taxon>Embryophyta</taxon>
        <taxon>Tracheophyta</taxon>
        <taxon>Spermatophyta</taxon>
        <taxon>Magnoliopsida</taxon>
        <taxon>eudicotyledons</taxon>
        <taxon>Gunneridae</taxon>
        <taxon>Pentapetalae</taxon>
        <taxon>rosids</taxon>
        <taxon>fabids</taxon>
        <taxon>Malpighiales</taxon>
        <taxon>Euphorbiaceae</taxon>
        <taxon>Crotonoideae</taxon>
        <taxon>Jatropheae</taxon>
        <taxon>Jatropha</taxon>
    </lineage>
</organism>
<dbReference type="Gene3D" id="3.30.200.20">
    <property type="entry name" value="Phosphorylase Kinase, domain 1"/>
    <property type="match status" value="3"/>
</dbReference>
<dbReference type="Gene3D" id="3.80.10.10">
    <property type="entry name" value="Ribonuclease Inhibitor"/>
    <property type="match status" value="2"/>
</dbReference>
<evidence type="ECO:0000256" key="6">
    <source>
        <dbReference type="ARBA" id="ARBA00022553"/>
    </source>
</evidence>
<feature type="domain" description="Protein kinase" evidence="23">
    <location>
        <begin position="1130"/>
        <end position="1448"/>
    </location>
</feature>
<keyword evidence="8" id="KW-0808">Transferase</keyword>
<comment type="subcellular location">
    <subcellularLocation>
        <location evidence="1">Cell membrane</location>
        <topology evidence="1">Single-pass membrane protein</topology>
    </subcellularLocation>
    <subcellularLocation>
        <location evidence="2">Membrane</location>
        <topology evidence="2">Single-pass type I membrane protein</topology>
    </subcellularLocation>
</comment>
<keyword evidence="17" id="KW-0675">Receptor</keyword>
<dbReference type="SMART" id="SM00369">
    <property type="entry name" value="LRR_TYP"/>
    <property type="match status" value="6"/>
</dbReference>
<evidence type="ECO:0000259" key="23">
    <source>
        <dbReference type="PROSITE" id="PS50011"/>
    </source>
</evidence>
<dbReference type="PROSITE" id="PS00109">
    <property type="entry name" value="PROTEIN_KINASE_TYR"/>
    <property type="match status" value="1"/>
</dbReference>
<evidence type="ECO:0000256" key="21">
    <source>
        <dbReference type="PROSITE-ProRule" id="PRU10141"/>
    </source>
</evidence>
<evidence type="ECO:0000256" key="16">
    <source>
        <dbReference type="ARBA" id="ARBA00023136"/>
    </source>
</evidence>
<evidence type="ECO:0000256" key="1">
    <source>
        <dbReference type="ARBA" id="ARBA00004162"/>
    </source>
</evidence>
<dbReference type="SUPFAM" id="SSF52058">
    <property type="entry name" value="L domain-like"/>
    <property type="match status" value="2"/>
</dbReference>
<evidence type="ECO:0000256" key="5">
    <source>
        <dbReference type="ARBA" id="ARBA00022527"/>
    </source>
</evidence>
<dbReference type="Proteomes" id="UP000027138">
    <property type="component" value="Unassembled WGS sequence"/>
</dbReference>
<keyword evidence="6" id="KW-0597">Phosphoprotein</keyword>
<dbReference type="InterPro" id="IPR032675">
    <property type="entry name" value="LRR_dom_sf"/>
</dbReference>
<keyword evidence="13" id="KW-0418">Kinase</keyword>
<dbReference type="Gene3D" id="1.10.510.10">
    <property type="entry name" value="Transferase(Phosphotransferase) domain 1"/>
    <property type="match status" value="3"/>
</dbReference>
<dbReference type="InterPro" id="IPR008271">
    <property type="entry name" value="Ser/Thr_kinase_AS"/>
</dbReference>
<feature type="binding site" evidence="21">
    <location>
        <position position="1159"/>
    </location>
    <ligand>
        <name>ATP</name>
        <dbReference type="ChEBI" id="CHEBI:30616"/>
    </ligand>
</feature>
<dbReference type="InterPro" id="IPR000719">
    <property type="entry name" value="Prot_kinase_dom"/>
</dbReference>
<dbReference type="PANTHER" id="PTHR27008">
    <property type="entry name" value="OS04G0122200 PROTEIN"/>
    <property type="match status" value="1"/>
</dbReference>
<dbReference type="Pfam" id="PF07714">
    <property type="entry name" value="PK_Tyr_Ser-Thr"/>
    <property type="match status" value="2"/>
</dbReference>
<evidence type="ECO:0000256" key="3">
    <source>
        <dbReference type="ARBA" id="ARBA00012513"/>
    </source>
</evidence>
<dbReference type="InterPro" id="IPR008266">
    <property type="entry name" value="Tyr_kinase_AS"/>
</dbReference>
<dbReference type="GO" id="GO:0005524">
    <property type="term" value="F:ATP binding"/>
    <property type="evidence" value="ECO:0007669"/>
    <property type="project" value="UniProtKB-UniRule"/>
</dbReference>
<comment type="catalytic activity">
    <reaction evidence="20">
        <text>L-seryl-[protein] + ATP = O-phospho-L-seryl-[protein] + ADP + H(+)</text>
        <dbReference type="Rhea" id="RHEA:17989"/>
        <dbReference type="Rhea" id="RHEA-COMP:9863"/>
        <dbReference type="Rhea" id="RHEA-COMP:11604"/>
        <dbReference type="ChEBI" id="CHEBI:15378"/>
        <dbReference type="ChEBI" id="CHEBI:29999"/>
        <dbReference type="ChEBI" id="CHEBI:30616"/>
        <dbReference type="ChEBI" id="CHEBI:83421"/>
        <dbReference type="ChEBI" id="CHEBI:456216"/>
        <dbReference type="EC" id="2.7.11.1"/>
    </reaction>
</comment>
<evidence type="ECO:0000256" key="8">
    <source>
        <dbReference type="ARBA" id="ARBA00022679"/>
    </source>
</evidence>
<keyword evidence="4" id="KW-1003">Cell membrane</keyword>
<dbReference type="InterPro" id="IPR003591">
    <property type="entry name" value="Leu-rich_rpt_typical-subtyp"/>
</dbReference>
<evidence type="ECO:0000256" key="15">
    <source>
        <dbReference type="ARBA" id="ARBA00022989"/>
    </source>
</evidence>
<keyword evidence="18" id="KW-0325">Glycoprotein</keyword>
<dbReference type="GO" id="GO:0005886">
    <property type="term" value="C:plasma membrane"/>
    <property type="evidence" value="ECO:0007669"/>
    <property type="project" value="UniProtKB-SubCell"/>
</dbReference>
<evidence type="ECO:0000256" key="11">
    <source>
        <dbReference type="ARBA" id="ARBA00022737"/>
    </source>
</evidence>
<feature type="binding site" evidence="21">
    <location>
        <position position="532"/>
    </location>
    <ligand>
        <name>ATP</name>
        <dbReference type="ChEBI" id="CHEBI:30616"/>
    </ligand>
</feature>
<dbReference type="Pfam" id="PF00560">
    <property type="entry name" value="LRR_1"/>
    <property type="match status" value="5"/>
</dbReference>
<sequence>MATNNFVGNIPDAIGQLKKLNFLILTENNLSRVIPSSIFNLSAITLLDVGLNNFEGFLPADLFTSLPNLQFLSLAVNQFIGPLPNSISNASSLVYLVLQQNYLTGKVPSLERLNIRDVLIGLNSLGNGEVDDLRFLCSLTNASNLKQLNIGSNNFGGSLPECICNLSSNLEMFYLYENHISGSIPASIGNLVNLLLLIVENTNLSGMIPQAIGNLQNVVIMSFSGNKFFGPIPSSLGNLTRLSKLYFSNNDLQGTIPPSLGNCTSLQALQFFANNLSGTLPPQVIGLSSLSIYAGFAKNYFTGSLPTEVGNLKALGILDVSDNLLSGEIPKSLGSCTSLEYLNMNGNRFEGSIPFSLSSLRGLQKLDFSHNNLSGQIPEFLASFNSLVSLNLSFNDFEGIVPTDGVFKNASISSVMGNSKLCGGIPEFQLPICHVKRSNKRIRKVIIATIAGIPGAILVLLSFVFLLWFKKERQNPISSSSEVPLLEVPKVSFNDLHKATDGFSLANLIGSGSFGSVYKGILTEGRQTVAVKVLNLHYHGAAKSFMAECEALRNIRHRNLVKIITACSGVDNQGNDFMALVYEFMVNGSLEKWLHPSLVAVNGMQERYMFLNLIQRINIAIDVAFAIEYLHHHSGTPIVHCDLKPSNVLLDDEMTAHIGDFGLAKFLSHSIQNNFSNQSSSAGLRGTIGYAPPEYGLGSEVSTQGDVYSYGILLLEMFTRKRPTADMFKEGLNLHKFVESALPVQLWETASYAEEYLNSNCLFAMSKDLTKGYESSEVPLLEVPKVSFNDLHKATDGFSLANLIGSGSFGSVYKGILTEGRQTVAVKVLNLHYHGAAKSFMAECEALRKIRHRNLVKIITACSGVDNQGNDFMALVYEFTVHGSLEKWLHPSLAAVNGMQERYMFLNLIQRINIAIDVAFAIEYLHHHSGTPIVHCDLKPSNVLLDDEMTAHIGDFGLAKFLSHSIQNNFSNQSSSAGLRGTIGYAPPEYGLGSEVSTQGDVYSYGILLLEMFTRKRPTADMFKEGIVPTDGVFKNARITSVMGNSKLCGGIPEFQLPVCHLKRSNKRRLKAIIAAIVGLSGAISVFLSFLVLLRFKKKRQGPASSNSENSLLKVPNLSYNDLHKATDGFSLANLIGSGSFGSVYKGILTEGRQTVAVKVLNLHYHGAAKSFMAECEALRNIRHRNLVKIITACSGVDNQGNDFMALVYEFTVHGSLEKWLHPSLAAVNGMQERYMFLNLIQRINIAIDVAFAIEYLHHRSGTPIVHCDLTPSNVLLDDEMTAHIGDFGLAKFLSHSIQNNFSNQSSSAGLRGTIGYAPPEYGLGSEVSTQGDVYSYGILLLEMFTRKRPTADMFKGGLNLHKFVESALPNEVSAIADPFLVQEGGQSNERTTIECLISILGIGVSCSAELSRERMDISDAAIELCLIRDKLKDSQGRNSSSSNSSHA</sequence>
<dbReference type="OrthoDB" id="676979at2759"/>
<evidence type="ECO:0000256" key="2">
    <source>
        <dbReference type="ARBA" id="ARBA00004479"/>
    </source>
</evidence>
<feature type="domain" description="Protein kinase" evidence="23">
    <location>
        <begin position="503"/>
        <end position="781"/>
    </location>
</feature>
<feature type="domain" description="Protein kinase" evidence="23">
    <location>
        <begin position="798"/>
        <end position="1118"/>
    </location>
</feature>
<keyword evidence="25" id="KW-1185">Reference proteome</keyword>
<keyword evidence="14 21" id="KW-0067">ATP-binding</keyword>
<evidence type="ECO:0000256" key="14">
    <source>
        <dbReference type="ARBA" id="ARBA00022840"/>
    </source>
</evidence>
<dbReference type="InterPro" id="IPR011009">
    <property type="entry name" value="Kinase-like_dom_sf"/>
</dbReference>
<dbReference type="EC" id="2.7.11.1" evidence="3"/>
<dbReference type="InterPro" id="IPR017441">
    <property type="entry name" value="Protein_kinase_ATP_BS"/>
</dbReference>
<evidence type="ECO:0000256" key="12">
    <source>
        <dbReference type="ARBA" id="ARBA00022741"/>
    </source>
</evidence>
<evidence type="ECO:0000256" key="4">
    <source>
        <dbReference type="ARBA" id="ARBA00022475"/>
    </source>
</evidence>
<reference evidence="24 25" key="1">
    <citation type="journal article" date="2014" name="PLoS ONE">
        <title>Global Analysis of Gene Expression Profiles in Physic Nut (Jatropha curcas L.) Seedlings Exposed to Salt Stress.</title>
        <authorList>
            <person name="Zhang L."/>
            <person name="Zhang C."/>
            <person name="Wu P."/>
            <person name="Chen Y."/>
            <person name="Li M."/>
            <person name="Jiang H."/>
            <person name="Wu G."/>
        </authorList>
    </citation>
    <scope>NUCLEOTIDE SEQUENCE [LARGE SCALE GENOMIC DNA]</scope>
    <source>
        <strain evidence="25">cv. GZQX0401</strain>
        <tissue evidence="24">Young leaves</tissue>
    </source>
</reference>
<evidence type="ECO:0000256" key="10">
    <source>
        <dbReference type="ARBA" id="ARBA00022729"/>
    </source>
</evidence>
<evidence type="ECO:0000256" key="13">
    <source>
        <dbReference type="ARBA" id="ARBA00022777"/>
    </source>
</evidence>
<dbReference type="PROSITE" id="PS00107">
    <property type="entry name" value="PROTEIN_KINASE_ATP"/>
    <property type="match status" value="3"/>
</dbReference>
<dbReference type="SMART" id="SM00220">
    <property type="entry name" value="S_TKc"/>
    <property type="match status" value="3"/>
</dbReference>
<evidence type="ECO:0000256" key="9">
    <source>
        <dbReference type="ARBA" id="ARBA00022692"/>
    </source>
</evidence>
<dbReference type="InterPro" id="IPR001245">
    <property type="entry name" value="Ser-Thr/Tyr_kinase_cat_dom"/>
</dbReference>
<feature type="binding site" evidence="21">
    <location>
        <position position="827"/>
    </location>
    <ligand>
        <name>ATP</name>
        <dbReference type="ChEBI" id="CHEBI:30616"/>
    </ligand>
</feature>
<evidence type="ECO:0000256" key="7">
    <source>
        <dbReference type="ARBA" id="ARBA00022614"/>
    </source>
</evidence>
<keyword evidence="9 22" id="KW-0812">Transmembrane</keyword>
<keyword evidence="11" id="KW-0677">Repeat</keyword>
<keyword evidence="16 22" id="KW-0472">Membrane</keyword>
<evidence type="ECO:0000313" key="25">
    <source>
        <dbReference type="Proteomes" id="UP000027138"/>
    </source>
</evidence>
<evidence type="ECO:0000256" key="22">
    <source>
        <dbReference type="SAM" id="Phobius"/>
    </source>
</evidence>
<keyword evidence="7" id="KW-0433">Leucine-rich repeat</keyword>
<dbReference type="PANTHER" id="PTHR27008:SF596">
    <property type="entry name" value="OS02G0215500 PROTEIN"/>
    <property type="match status" value="1"/>
</dbReference>
<accession>A0A067L8M4</accession>
<dbReference type="FunFam" id="3.30.200.20:FF:000432">
    <property type="entry name" value="LRR receptor-like serine/threonine-protein kinase EFR"/>
    <property type="match status" value="3"/>
</dbReference>
<gene>
    <name evidence="24" type="ORF">JCGZ_01296</name>
</gene>
<dbReference type="FunFam" id="1.10.510.10:FF:000358">
    <property type="entry name" value="Putative leucine-rich repeat receptor-like serine/threonine-protein kinase"/>
    <property type="match status" value="3"/>
</dbReference>
<evidence type="ECO:0000256" key="18">
    <source>
        <dbReference type="ARBA" id="ARBA00023180"/>
    </source>
</evidence>